<accession>A0A1H3ZI67</accession>
<dbReference type="EMBL" id="FNQM01000003">
    <property type="protein sequence ID" value="SEA23248.1"/>
    <property type="molecule type" value="Genomic_DNA"/>
</dbReference>
<gene>
    <name evidence="2" type="ORF">SAMN05444370_103544</name>
</gene>
<feature type="region of interest" description="Disordered" evidence="1">
    <location>
        <begin position="1"/>
        <end position="20"/>
    </location>
</feature>
<dbReference type="Proteomes" id="UP000198703">
    <property type="component" value="Unassembled WGS sequence"/>
</dbReference>
<dbReference type="AlphaFoldDB" id="A0A1H3ZI67"/>
<keyword evidence="3" id="KW-1185">Reference proteome</keyword>
<evidence type="ECO:0000313" key="2">
    <source>
        <dbReference type="EMBL" id="SEA23248.1"/>
    </source>
</evidence>
<dbReference type="STRING" id="89524.SAMN05444370_103544"/>
<protein>
    <submittedName>
        <fullName evidence="2">Uncharacterized protein</fullName>
    </submittedName>
</protein>
<evidence type="ECO:0000313" key="3">
    <source>
        <dbReference type="Proteomes" id="UP000198703"/>
    </source>
</evidence>
<evidence type="ECO:0000256" key="1">
    <source>
        <dbReference type="SAM" id="MobiDB-lite"/>
    </source>
</evidence>
<sequence length="58" mass="6676">MKDRLSTGARATGPEAESYEAASARRLSELRVIGRRWRALQTRLDAVTRLVNQHQRRL</sequence>
<reference evidence="2 3" key="1">
    <citation type="submission" date="2016-10" db="EMBL/GenBank/DDBJ databases">
        <authorList>
            <person name="de Groot N.N."/>
        </authorList>
    </citation>
    <scope>NUCLEOTIDE SEQUENCE [LARGE SCALE GENOMIC DNA]</scope>
    <source>
        <strain evidence="2 3">DSM 15345</strain>
    </source>
</reference>
<name>A0A1H3ZI67_9RHOB</name>
<organism evidence="2 3">
    <name type="scientific">Rubrimonas cliftonensis</name>
    <dbReference type="NCBI Taxonomy" id="89524"/>
    <lineage>
        <taxon>Bacteria</taxon>
        <taxon>Pseudomonadati</taxon>
        <taxon>Pseudomonadota</taxon>
        <taxon>Alphaproteobacteria</taxon>
        <taxon>Rhodobacterales</taxon>
        <taxon>Paracoccaceae</taxon>
        <taxon>Rubrimonas</taxon>
    </lineage>
</organism>
<dbReference type="RefSeq" id="WP_175478808.1">
    <property type="nucleotide sequence ID" value="NZ_FNQM01000003.1"/>
</dbReference>
<proteinExistence type="predicted"/>